<keyword evidence="4 6" id="KW-1133">Transmembrane helix</keyword>
<evidence type="ECO:0000313" key="8">
    <source>
        <dbReference type="Proteomes" id="UP000698963"/>
    </source>
</evidence>
<dbReference type="RefSeq" id="WP_304123719.1">
    <property type="nucleotide sequence ID" value="NZ_DYZA01000229.1"/>
</dbReference>
<evidence type="ECO:0000256" key="4">
    <source>
        <dbReference type="ARBA" id="ARBA00022989"/>
    </source>
</evidence>
<dbReference type="GO" id="GO:0015658">
    <property type="term" value="F:branched-chain amino acid transmembrane transporter activity"/>
    <property type="evidence" value="ECO:0007669"/>
    <property type="project" value="InterPro"/>
</dbReference>
<dbReference type="Proteomes" id="UP000698963">
    <property type="component" value="Unassembled WGS sequence"/>
</dbReference>
<evidence type="ECO:0000313" key="7">
    <source>
        <dbReference type="EMBL" id="HJD98172.1"/>
    </source>
</evidence>
<keyword evidence="2" id="KW-1003">Cell membrane</keyword>
<reference evidence="7" key="1">
    <citation type="journal article" date="2021" name="PeerJ">
        <title>Extensive microbial diversity within the chicken gut microbiome revealed by metagenomics and culture.</title>
        <authorList>
            <person name="Gilroy R."/>
            <person name="Ravi A."/>
            <person name="Getino M."/>
            <person name="Pursley I."/>
            <person name="Horton D.L."/>
            <person name="Alikhan N.F."/>
            <person name="Baker D."/>
            <person name="Gharbi K."/>
            <person name="Hall N."/>
            <person name="Watson M."/>
            <person name="Adriaenssens E.M."/>
            <person name="Foster-Nyarko E."/>
            <person name="Jarju S."/>
            <person name="Secka A."/>
            <person name="Antonio M."/>
            <person name="Oren A."/>
            <person name="Chaudhuri R.R."/>
            <person name="La Ragione R."/>
            <person name="Hildebrand F."/>
            <person name="Pallen M.J."/>
        </authorList>
    </citation>
    <scope>NUCLEOTIDE SEQUENCE</scope>
    <source>
        <strain evidence="7">ChiGjej2B2-19336</strain>
    </source>
</reference>
<evidence type="ECO:0000256" key="6">
    <source>
        <dbReference type="SAM" id="Phobius"/>
    </source>
</evidence>
<feature type="transmembrane region" description="Helical" evidence="6">
    <location>
        <begin position="55"/>
        <end position="73"/>
    </location>
</feature>
<evidence type="ECO:0000256" key="2">
    <source>
        <dbReference type="ARBA" id="ARBA00022475"/>
    </source>
</evidence>
<accession>A0A921AXJ8</accession>
<organism evidence="7 8">
    <name type="scientific">Mailhella massiliensis</name>
    <dbReference type="NCBI Taxonomy" id="1903261"/>
    <lineage>
        <taxon>Bacteria</taxon>
        <taxon>Pseudomonadati</taxon>
        <taxon>Thermodesulfobacteriota</taxon>
        <taxon>Desulfovibrionia</taxon>
        <taxon>Desulfovibrionales</taxon>
        <taxon>Desulfovibrionaceae</taxon>
        <taxon>Mailhella</taxon>
    </lineage>
</organism>
<feature type="transmembrane region" description="Helical" evidence="6">
    <location>
        <begin position="322"/>
        <end position="340"/>
    </location>
</feature>
<name>A0A921AXJ8_9BACT</name>
<dbReference type="Pfam" id="PF02653">
    <property type="entry name" value="BPD_transp_2"/>
    <property type="match status" value="1"/>
</dbReference>
<comment type="subcellular location">
    <subcellularLocation>
        <location evidence="1">Cell membrane</location>
        <topology evidence="1">Multi-pass membrane protein</topology>
    </subcellularLocation>
</comment>
<feature type="transmembrane region" description="Helical" evidence="6">
    <location>
        <begin position="239"/>
        <end position="260"/>
    </location>
</feature>
<feature type="transmembrane region" description="Helical" evidence="6">
    <location>
        <begin position="272"/>
        <end position="302"/>
    </location>
</feature>
<feature type="transmembrane region" description="Helical" evidence="6">
    <location>
        <begin position="80"/>
        <end position="101"/>
    </location>
</feature>
<proteinExistence type="predicted"/>
<keyword evidence="3 6" id="KW-0812">Transmembrane</keyword>
<gene>
    <name evidence="7" type="ORF">K8W16_11070</name>
</gene>
<reference evidence="7" key="2">
    <citation type="submission" date="2021-09" db="EMBL/GenBank/DDBJ databases">
        <authorList>
            <person name="Gilroy R."/>
        </authorList>
    </citation>
    <scope>NUCLEOTIDE SEQUENCE</scope>
    <source>
        <strain evidence="7">ChiGjej2B2-19336</strain>
    </source>
</reference>
<dbReference type="InterPro" id="IPR043428">
    <property type="entry name" value="LivM-like"/>
</dbReference>
<dbReference type="PANTHER" id="PTHR30482:SF10">
    <property type="entry name" value="HIGH-AFFINITY BRANCHED-CHAIN AMINO ACID TRANSPORT PROTEIN BRAE"/>
    <property type="match status" value="1"/>
</dbReference>
<dbReference type="EMBL" id="DYZA01000229">
    <property type="protein sequence ID" value="HJD98172.1"/>
    <property type="molecule type" value="Genomic_DNA"/>
</dbReference>
<dbReference type="InterPro" id="IPR001851">
    <property type="entry name" value="ABC_transp_permease"/>
</dbReference>
<protein>
    <submittedName>
        <fullName evidence="7">Branched-chain amino acid ABC transporter permease</fullName>
    </submittedName>
</protein>
<comment type="caution">
    <text evidence="7">The sequence shown here is derived from an EMBL/GenBank/DDBJ whole genome shotgun (WGS) entry which is preliminary data.</text>
</comment>
<feature type="transmembrane region" description="Helical" evidence="6">
    <location>
        <begin position="124"/>
        <end position="147"/>
    </location>
</feature>
<keyword evidence="5 6" id="KW-0472">Membrane</keyword>
<evidence type="ECO:0000256" key="3">
    <source>
        <dbReference type="ARBA" id="ARBA00022692"/>
    </source>
</evidence>
<dbReference type="GO" id="GO:0005886">
    <property type="term" value="C:plasma membrane"/>
    <property type="evidence" value="ECO:0007669"/>
    <property type="project" value="UniProtKB-SubCell"/>
</dbReference>
<evidence type="ECO:0000256" key="1">
    <source>
        <dbReference type="ARBA" id="ARBA00004651"/>
    </source>
</evidence>
<dbReference type="PANTHER" id="PTHR30482">
    <property type="entry name" value="HIGH-AFFINITY BRANCHED-CHAIN AMINO ACID TRANSPORT SYSTEM PERMEASE"/>
    <property type="match status" value="1"/>
</dbReference>
<dbReference type="CDD" id="cd06581">
    <property type="entry name" value="TM_PBP1_LivM_like"/>
    <property type="match status" value="1"/>
</dbReference>
<feature type="transmembrane region" description="Helical" evidence="6">
    <location>
        <begin position="192"/>
        <end position="210"/>
    </location>
</feature>
<dbReference type="AlphaFoldDB" id="A0A921AXJ8"/>
<sequence>MTAQREPFSPARTRTFNAAAIALLFLFLWWADGSMAQDLGLSFLPEPLNGYEVQILNLVAVYGILAISLNIIYGFTGMFSLGHAGFMAIGAYVSALCVLSPDQKEMMWIIDEILPPLATLHTPFWFSVILGGVVATLFALVIGIPVLRLGGDYLGIATLGFSEIIRVLIVNATPITNGSLGIKGIPCHTDLFTSYIWLLVVVFCTVRLLSSNFGNVLKAVRDDEIAAQVMGINVFHTKLFSFCLGAFLAGVGGALLGNLLTTIDPKMFTFLLTYNILMIVVAGGLGSITGSIIGSVIITVLLEWLRVVEEPMDLGFLEIPGIPGMRMVVFSVCLLIIILYRREGIMGMREITWDGIAAFLFRRRGKKENKA</sequence>
<evidence type="ECO:0000256" key="5">
    <source>
        <dbReference type="ARBA" id="ARBA00023136"/>
    </source>
</evidence>